<evidence type="ECO:0000313" key="10">
    <source>
        <dbReference type="EMBL" id="KAL0436251.1"/>
    </source>
</evidence>
<reference evidence="10" key="2">
    <citation type="journal article" date="2024" name="Plant">
        <title>Genomic evolution and insights into agronomic trait innovations of Sesamum species.</title>
        <authorList>
            <person name="Miao H."/>
            <person name="Wang L."/>
            <person name="Qu L."/>
            <person name="Liu H."/>
            <person name="Sun Y."/>
            <person name="Le M."/>
            <person name="Wang Q."/>
            <person name="Wei S."/>
            <person name="Zheng Y."/>
            <person name="Lin W."/>
            <person name="Duan Y."/>
            <person name="Cao H."/>
            <person name="Xiong S."/>
            <person name="Wang X."/>
            <person name="Wei L."/>
            <person name="Li C."/>
            <person name="Ma Q."/>
            <person name="Ju M."/>
            <person name="Zhao R."/>
            <person name="Li G."/>
            <person name="Mu C."/>
            <person name="Tian Q."/>
            <person name="Mei H."/>
            <person name="Zhang T."/>
            <person name="Gao T."/>
            <person name="Zhang H."/>
        </authorList>
    </citation>
    <scope>NUCLEOTIDE SEQUENCE</scope>
    <source>
        <strain evidence="10">G02</strain>
    </source>
</reference>
<keyword evidence="7 9" id="KW-0472">Membrane</keyword>
<name>A0AAW2W4U4_SESRA</name>
<feature type="transmembrane region" description="Helical" evidence="9">
    <location>
        <begin position="98"/>
        <end position="118"/>
    </location>
</feature>
<evidence type="ECO:0000256" key="4">
    <source>
        <dbReference type="ARBA" id="ARBA00022692"/>
    </source>
</evidence>
<proteinExistence type="inferred from homology"/>
<dbReference type="EMBL" id="JACGWJ010000002">
    <property type="protein sequence ID" value="KAL0436251.1"/>
    <property type="molecule type" value="Genomic_DNA"/>
</dbReference>
<keyword evidence="6" id="KW-0406">Ion transport</keyword>
<keyword evidence="3" id="KW-0813">Transport</keyword>
<feature type="transmembrane region" description="Helical" evidence="9">
    <location>
        <begin position="66"/>
        <end position="86"/>
    </location>
</feature>
<feature type="transmembrane region" description="Helical" evidence="9">
    <location>
        <begin position="124"/>
        <end position="143"/>
    </location>
</feature>
<protein>
    <submittedName>
        <fullName evidence="10">Aluminum-activated malate transporter 2</fullName>
    </submittedName>
</protein>
<evidence type="ECO:0000256" key="5">
    <source>
        <dbReference type="ARBA" id="ARBA00022989"/>
    </source>
</evidence>
<evidence type="ECO:0000256" key="2">
    <source>
        <dbReference type="ARBA" id="ARBA00007079"/>
    </source>
</evidence>
<evidence type="ECO:0000256" key="6">
    <source>
        <dbReference type="ARBA" id="ARBA00023065"/>
    </source>
</evidence>
<comment type="similarity">
    <text evidence="2">Belongs to the aromatic acid exporter (TC 2.A.85) family.</text>
</comment>
<evidence type="ECO:0000256" key="9">
    <source>
        <dbReference type="SAM" id="Phobius"/>
    </source>
</evidence>
<dbReference type="Pfam" id="PF11744">
    <property type="entry name" value="ALMT"/>
    <property type="match status" value="1"/>
</dbReference>
<keyword evidence="8" id="KW-0407">Ion channel</keyword>
<dbReference type="InterPro" id="IPR020966">
    <property type="entry name" value="ALMT"/>
</dbReference>
<organism evidence="10">
    <name type="scientific">Sesamum radiatum</name>
    <name type="common">Black benniseed</name>
    <dbReference type="NCBI Taxonomy" id="300843"/>
    <lineage>
        <taxon>Eukaryota</taxon>
        <taxon>Viridiplantae</taxon>
        <taxon>Streptophyta</taxon>
        <taxon>Embryophyta</taxon>
        <taxon>Tracheophyta</taxon>
        <taxon>Spermatophyta</taxon>
        <taxon>Magnoliopsida</taxon>
        <taxon>eudicotyledons</taxon>
        <taxon>Gunneridae</taxon>
        <taxon>Pentapetalae</taxon>
        <taxon>asterids</taxon>
        <taxon>lamiids</taxon>
        <taxon>Lamiales</taxon>
        <taxon>Pedaliaceae</taxon>
        <taxon>Sesamum</taxon>
    </lineage>
</organism>
<dbReference type="GO" id="GO:0034220">
    <property type="term" value="P:monoatomic ion transmembrane transport"/>
    <property type="evidence" value="ECO:0007669"/>
    <property type="project" value="UniProtKB-KW"/>
</dbReference>
<dbReference type="AlphaFoldDB" id="A0AAW2W4U4"/>
<feature type="transmembrane region" description="Helical" evidence="9">
    <location>
        <begin position="150"/>
        <end position="170"/>
    </location>
</feature>
<feature type="transmembrane region" description="Helical" evidence="9">
    <location>
        <begin position="182"/>
        <end position="204"/>
    </location>
</feature>
<comment type="caution">
    <text evidence="10">The sequence shown here is derived from an EMBL/GenBank/DDBJ whole genome shotgun (WGS) entry which is preliminary data.</text>
</comment>
<dbReference type="GO" id="GO:0015743">
    <property type="term" value="P:malate transport"/>
    <property type="evidence" value="ECO:0007669"/>
    <property type="project" value="InterPro"/>
</dbReference>
<keyword evidence="4 9" id="KW-0812">Transmembrane</keyword>
<evidence type="ECO:0000256" key="7">
    <source>
        <dbReference type="ARBA" id="ARBA00023136"/>
    </source>
</evidence>
<dbReference type="PANTHER" id="PTHR31086">
    <property type="entry name" value="ALUMINUM-ACTIVATED MALATE TRANSPORTER 10"/>
    <property type="match status" value="1"/>
</dbReference>
<dbReference type="GO" id="GO:0016020">
    <property type="term" value="C:membrane"/>
    <property type="evidence" value="ECO:0007669"/>
    <property type="project" value="UniProtKB-SubCell"/>
</dbReference>
<evidence type="ECO:0000256" key="1">
    <source>
        <dbReference type="ARBA" id="ARBA00004141"/>
    </source>
</evidence>
<accession>A0AAW2W4U4</accession>
<keyword evidence="5 9" id="KW-1133">Transmembrane helix</keyword>
<evidence type="ECO:0000256" key="8">
    <source>
        <dbReference type="ARBA" id="ARBA00023303"/>
    </source>
</evidence>
<feature type="transmembrane region" description="Helical" evidence="9">
    <location>
        <begin position="41"/>
        <end position="60"/>
    </location>
</feature>
<evidence type="ECO:0000256" key="3">
    <source>
        <dbReference type="ARBA" id="ARBA00022448"/>
    </source>
</evidence>
<sequence>MRTEMERGWLWLKGLSLRSLANVYEIYRQTTKIATDDPRKLIHSFKVGLTLTLVSFFYYFRPLYNSFGVSAMWAVMTVVVVFEFSVGATLGKGLNRGLATLVAGALGVGANHLASLAGKTSEPILIGLFVFIQATVSTFVRFVPRVKARYDYGMLIFILTFSLVSISGFRTDEILNLAQKRLSTILIGASTCVIVSICVCPVWAGEDLHNLIAGNVEKLGSFLEDLTAENFRPSEAAQTENGSSGVSVMSSLNSVLDSKSSEETLANFARWEPGHGRFMYRHPWKQYVKIGNLTRQCGRRVEALVNAYLHSKTQAAEEIRGTIQDAFSGMISESGKALKEVASAMETMSRPPSPDPHLANLKIAAVNLKSLLKSNFWEGYSNLSQVIRVAAVASLLIDIVVCVENIADAVKELSSMANFKCKDVNFRQVLVEIPSTVSHDEVKVEGRLSAEVGRQILNV</sequence>
<comment type="subcellular location">
    <subcellularLocation>
        <location evidence="1">Membrane</location>
        <topology evidence="1">Multi-pass membrane protein</topology>
    </subcellularLocation>
</comment>
<reference evidence="10" key="1">
    <citation type="submission" date="2020-06" db="EMBL/GenBank/DDBJ databases">
        <authorList>
            <person name="Li T."/>
            <person name="Hu X."/>
            <person name="Zhang T."/>
            <person name="Song X."/>
            <person name="Zhang H."/>
            <person name="Dai N."/>
            <person name="Sheng W."/>
            <person name="Hou X."/>
            <person name="Wei L."/>
        </authorList>
    </citation>
    <scope>NUCLEOTIDE SEQUENCE</scope>
    <source>
        <strain evidence="10">G02</strain>
        <tissue evidence="10">Leaf</tissue>
    </source>
</reference>
<gene>
    <name evidence="10" type="ORF">Sradi_0333000</name>
</gene>